<organism evidence="2">
    <name type="scientific">virus sp. ctqEG8</name>
    <dbReference type="NCBI Taxonomy" id="2827998"/>
    <lineage>
        <taxon>Viruses</taxon>
    </lineage>
</organism>
<reference evidence="2" key="1">
    <citation type="journal article" date="2021" name="Proc. Natl. Acad. Sci. U.S.A.">
        <title>A Catalog of Tens of Thousands of Viruses from Human Metagenomes Reveals Hidden Associations with Chronic Diseases.</title>
        <authorList>
            <person name="Tisza M.J."/>
            <person name="Buck C.B."/>
        </authorList>
    </citation>
    <scope>NUCLEOTIDE SEQUENCE</scope>
    <source>
        <strain evidence="2">CtqEG8</strain>
    </source>
</reference>
<keyword evidence="1" id="KW-0812">Transmembrane</keyword>
<feature type="transmembrane region" description="Helical" evidence="1">
    <location>
        <begin position="68"/>
        <end position="88"/>
    </location>
</feature>
<keyword evidence="1" id="KW-1133">Transmembrane helix</keyword>
<sequence length="158" mass="18024">MLTITDTGSEYSYTSLPVSSSPTTVGLENQISRLFRSRLRIAAHRLGNAAERNHIANDEVLDTLISTIYTILIVRSFTLCATLVVHAFSNFNLKKTVPGRYIFVGRTVRIYRPDNLLTRLSEQQSQEFIFVCVINAEHDFQLLKFFFHRSALTHLTLT</sequence>
<evidence type="ECO:0000256" key="1">
    <source>
        <dbReference type="SAM" id="Phobius"/>
    </source>
</evidence>
<proteinExistence type="predicted"/>
<name>A0A8S5RFL6_9VIRU</name>
<dbReference type="EMBL" id="BK059100">
    <property type="protein sequence ID" value="DAE29873.1"/>
    <property type="molecule type" value="Genomic_DNA"/>
</dbReference>
<protein>
    <submittedName>
        <fullName evidence="2">Uncharacterized protein</fullName>
    </submittedName>
</protein>
<accession>A0A8S5RFL6</accession>
<keyword evidence="1" id="KW-0472">Membrane</keyword>
<evidence type="ECO:0000313" key="2">
    <source>
        <dbReference type="EMBL" id="DAE29873.1"/>
    </source>
</evidence>